<feature type="non-terminal residue" evidence="1">
    <location>
        <position position="1"/>
    </location>
</feature>
<reference evidence="1" key="1">
    <citation type="submission" date="2018-05" db="EMBL/GenBank/DDBJ databases">
        <title>Draft genome of Mucuna pruriens seed.</title>
        <authorList>
            <person name="Nnadi N.E."/>
            <person name="Vos R."/>
            <person name="Hasami M.H."/>
            <person name="Devisetty U.K."/>
            <person name="Aguiy J.C."/>
        </authorList>
    </citation>
    <scope>NUCLEOTIDE SEQUENCE [LARGE SCALE GENOMIC DNA]</scope>
    <source>
        <strain evidence="1">JCA_2017</strain>
    </source>
</reference>
<dbReference type="EMBL" id="QJKJ01001681">
    <property type="protein sequence ID" value="RDY06475.1"/>
    <property type="molecule type" value="Genomic_DNA"/>
</dbReference>
<evidence type="ECO:0000313" key="2">
    <source>
        <dbReference type="Proteomes" id="UP000257109"/>
    </source>
</evidence>
<gene>
    <name evidence="1" type="ORF">CR513_09521</name>
</gene>
<name>A0A371HUK2_MUCPR</name>
<evidence type="ECO:0000313" key="1">
    <source>
        <dbReference type="EMBL" id="RDY06475.1"/>
    </source>
</evidence>
<dbReference type="AlphaFoldDB" id="A0A371HUK2"/>
<evidence type="ECO:0008006" key="3">
    <source>
        <dbReference type="Google" id="ProtNLM"/>
    </source>
</evidence>
<dbReference type="Proteomes" id="UP000257109">
    <property type="component" value="Unassembled WGS sequence"/>
</dbReference>
<protein>
    <recommendedName>
        <fullName evidence="3">Integrase zinc-binding domain-containing protein</fullName>
    </recommendedName>
</protein>
<comment type="caution">
    <text evidence="1">The sequence shown here is derived from an EMBL/GenBank/DDBJ whole genome shotgun (WGS) entry which is preliminary data.</text>
</comment>
<dbReference type="OrthoDB" id="1739170at2759"/>
<accession>A0A371HUK2</accession>
<organism evidence="1 2">
    <name type="scientific">Mucuna pruriens</name>
    <name type="common">Velvet bean</name>
    <name type="synonym">Dolichos pruriens</name>
    <dbReference type="NCBI Taxonomy" id="157652"/>
    <lineage>
        <taxon>Eukaryota</taxon>
        <taxon>Viridiplantae</taxon>
        <taxon>Streptophyta</taxon>
        <taxon>Embryophyta</taxon>
        <taxon>Tracheophyta</taxon>
        <taxon>Spermatophyta</taxon>
        <taxon>Magnoliopsida</taxon>
        <taxon>eudicotyledons</taxon>
        <taxon>Gunneridae</taxon>
        <taxon>Pentapetalae</taxon>
        <taxon>rosids</taxon>
        <taxon>fabids</taxon>
        <taxon>Fabales</taxon>
        <taxon>Fabaceae</taxon>
        <taxon>Papilionoideae</taxon>
        <taxon>50 kb inversion clade</taxon>
        <taxon>NPAAA clade</taxon>
        <taxon>indigoferoid/millettioid clade</taxon>
        <taxon>Phaseoleae</taxon>
        <taxon>Mucuna</taxon>
    </lineage>
</organism>
<proteinExistence type="predicted"/>
<sequence>MTHAMPWYADICIYLVASTFPKGASKVVKERLESDAKYYIWDDPYLRRLCNDQVPCRCILESKFQLVLHFCHATARGGHYGSDRIARKVLDCGLYWPTIF</sequence>
<keyword evidence="2" id="KW-1185">Reference proteome</keyword>